<feature type="non-terminal residue" evidence="1">
    <location>
        <position position="1"/>
    </location>
</feature>
<sequence length="34" mass="4145">LDNGMRQRLLNERFQSWLQAQVSPQNWQIKESEN</sequence>
<dbReference type="Proteomes" id="UP000538075">
    <property type="component" value="Unassembled WGS sequence"/>
</dbReference>
<evidence type="ECO:0000313" key="1">
    <source>
        <dbReference type="EMBL" id="MBA4465807.1"/>
    </source>
</evidence>
<evidence type="ECO:0000313" key="2">
    <source>
        <dbReference type="Proteomes" id="UP000538075"/>
    </source>
</evidence>
<protein>
    <submittedName>
        <fullName evidence="1">Peptidylprolyl isomerase</fullName>
    </submittedName>
</protein>
<proteinExistence type="predicted"/>
<reference evidence="1 2" key="1">
    <citation type="journal article" date="2020" name="J. Appl. Phycol.">
        <title>Morphological changes and genome evolution in Raphidiopsis raciborskii CS-506 after 23 years in culture.</title>
        <authorList>
            <person name="Willis A."/>
            <person name="Bent S.J."/>
            <person name="Jameson I.D."/>
        </authorList>
    </citation>
    <scope>NUCLEOTIDE SEQUENCE [LARGE SCALE GENOMIC DNA]</scope>
    <source>
        <strain evidence="1 2">CS-506_A</strain>
    </source>
</reference>
<dbReference type="GO" id="GO:0016853">
    <property type="term" value="F:isomerase activity"/>
    <property type="evidence" value="ECO:0007669"/>
    <property type="project" value="UniProtKB-KW"/>
</dbReference>
<dbReference type="EMBL" id="VDFG01000625">
    <property type="protein sequence ID" value="MBA4465807.1"/>
    <property type="molecule type" value="Genomic_DNA"/>
</dbReference>
<comment type="caution">
    <text evidence="1">The sequence shown here is derived from an EMBL/GenBank/DDBJ whole genome shotgun (WGS) entry which is preliminary data.</text>
</comment>
<name>A0A838WME6_9CYAN</name>
<organism evidence="1 2">
    <name type="scientific">Cylindrospermopsis raciborskii CS-506_A</name>
    <dbReference type="NCBI Taxonomy" id="2585140"/>
    <lineage>
        <taxon>Bacteria</taxon>
        <taxon>Bacillati</taxon>
        <taxon>Cyanobacteriota</taxon>
        <taxon>Cyanophyceae</taxon>
        <taxon>Nostocales</taxon>
        <taxon>Aphanizomenonaceae</taxon>
        <taxon>Cylindrospermopsis</taxon>
    </lineage>
</organism>
<accession>A0A838WME6</accession>
<keyword evidence="1" id="KW-0413">Isomerase</keyword>
<dbReference type="AlphaFoldDB" id="A0A838WME6"/>
<gene>
    <name evidence="1" type="ORF">FHK98_09285</name>
</gene>